<protein>
    <submittedName>
        <fullName evidence="1">Uncharacterized protein</fullName>
    </submittedName>
</protein>
<comment type="caution">
    <text evidence="1">The sequence shown here is derived from an EMBL/GenBank/DDBJ whole genome shotgun (WGS) entry which is preliminary data.</text>
</comment>
<reference evidence="1" key="1">
    <citation type="journal article" date="2015" name="Nature">
        <title>Complex archaea that bridge the gap between prokaryotes and eukaryotes.</title>
        <authorList>
            <person name="Spang A."/>
            <person name="Saw J.H."/>
            <person name="Jorgensen S.L."/>
            <person name="Zaremba-Niedzwiedzka K."/>
            <person name="Martijn J."/>
            <person name="Lind A.E."/>
            <person name="van Eijk R."/>
            <person name="Schleper C."/>
            <person name="Guy L."/>
            <person name="Ettema T.J."/>
        </authorList>
    </citation>
    <scope>NUCLEOTIDE SEQUENCE</scope>
</reference>
<proteinExistence type="predicted"/>
<sequence>MPNITQEEMLAISPENRQPYYTNPRPGPYQGKPREEDILYVVEDYNFWNRELYTHGYHCPNCEGKRVTWFWQGWYICLTCSITFSSDDCKGFYDVAAYEQDKRPSEEDLNYILNDGESEIDF</sequence>
<evidence type="ECO:0000313" key="1">
    <source>
        <dbReference type="EMBL" id="KKM96408.1"/>
    </source>
</evidence>
<organism evidence="1">
    <name type="scientific">marine sediment metagenome</name>
    <dbReference type="NCBI Taxonomy" id="412755"/>
    <lineage>
        <taxon>unclassified sequences</taxon>
        <taxon>metagenomes</taxon>
        <taxon>ecological metagenomes</taxon>
    </lineage>
</organism>
<dbReference type="EMBL" id="LAZR01005886">
    <property type="protein sequence ID" value="KKM96408.1"/>
    <property type="molecule type" value="Genomic_DNA"/>
</dbReference>
<name>A0A0F9LSR9_9ZZZZ</name>
<gene>
    <name evidence="1" type="ORF">LCGC14_1178350</name>
</gene>
<accession>A0A0F9LSR9</accession>
<dbReference type="AlphaFoldDB" id="A0A0F9LSR9"/>